<organism evidence="1 2">
    <name type="scientific">Schizopora paradoxa</name>
    <dbReference type="NCBI Taxonomy" id="27342"/>
    <lineage>
        <taxon>Eukaryota</taxon>
        <taxon>Fungi</taxon>
        <taxon>Dikarya</taxon>
        <taxon>Basidiomycota</taxon>
        <taxon>Agaricomycotina</taxon>
        <taxon>Agaricomycetes</taxon>
        <taxon>Hymenochaetales</taxon>
        <taxon>Schizoporaceae</taxon>
        <taxon>Schizopora</taxon>
    </lineage>
</organism>
<dbReference type="Gene3D" id="3.80.10.10">
    <property type="entry name" value="Ribonuclease Inhibitor"/>
    <property type="match status" value="1"/>
</dbReference>
<dbReference type="EMBL" id="KQ086124">
    <property type="protein sequence ID" value="KLO07704.1"/>
    <property type="molecule type" value="Genomic_DNA"/>
</dbReference>
<dbReference type="Proteomes" id="UP000053477">
    <property type="component" value="Unassembled WGS sequence"/>
</dbReference>
<dbReference type="AlphaFoldDB" id="A0A0H2R779"/>
<gene>
    <name evidence="1" type="ORF">SCHPADRAFT_636301</name>
</gene>
<proteinExistence type="predicted"/>
<dbReference type="InParanoid" id="A0A0H2R779"/>
<dbReference type="STRING" id="27342.A0A0H2R779"/>
<evidence type="ECO:0000313" key="2">
    <source>
        <dbReference type="Proteomes" id="UP000053477"/>
    </source>
</evidence>
<accession>A0A0H2R779</accession>
<name>A0A0H2R779_9AGAM</name>
<dbReference type="OrthoDB" id="3365698at2759"/>
<reference evidence="1 2" key="1">
    <citation type="submission" date="2015-04" db="EMBL/GenBank/DDBJ databases">
        <title>Complete genome sequence of Schizopora paradoxa KUC8140, a cosmopolitan wood degrader in East Asia.</title>
        <authorList>
            <consortium name="DOE Joint Genome Institute"/>
            <person name="Min B."/>
            <person name="Park H."/>
            <person name="Jang Y."/>
            <person name="Kim J.-J."/>
            <person name="Kim K.H."/>
            <person name="Pangilinan J."/>
            <person name="Lipzen A."/>
            <person name="Riley R."/>
            <person name="Grigoriev I.V."/>
            <person name="Spatafora J.W."/>
            <person name="Choi I.-G."/>
        </authorList>
    </citation>
    <scope>NUCLEOTIDE SEQUENCE [LARGE SCALE GENOMIC DNA]</scope>
    <source>
        <strain evidence="1 2">KUC8140</strain>
    </source>
</reference>
<evidence type="ECO:0000313" key="1">
    <source>
        <dbReference type="EMBL" id="KLO07704.1"/>
    </source>
</evidence>
<dbReference type="SUPFAM" id="SSF52047">
    <property type="entry name" value="RNI-like"/>
    <property type="match status" value="1"/>
</dbReference>
<sequence>MVWKFELVAQAQRHKAWTSRGPAPITLLPPTTMSTLFGHTWVGDTCILRSPPQDSSIHLPRSAAQDLPSDVLLQIFLWAQLVDKRFLKFFKRSVCEGRLPAEKVVPPSITSRLFIPRAVSQVCQAWRGVALGSANLWTTIVIHDQTRLFSRPHALKELLIDVLRRSQRAPLTIAVKLYSKVRPGDFNPIKMLLMKLMAERTRWKHVSIISLHDPFPFAGIFLLDDLPLLEELALMFRTEPYDRLIKVDLSKSSRLHSLRLSGNMYFASRESPLKSVKHAEVLNFSYAKNCAFLLHSAQNIQTLRLDVLGGKHNGVWNHNPIFLPSLSEFSITAGSLDEQQKKRSFPLIKKIFAPSLKFLKVEGWALPAFESLIQRSKCSIKNLTIGRYGDSDKAPDGECGCTRFLRYTPGLKNLVLVNVKISSDMLASLIVTGNKRKYGLDYPEAGTTPLSSLKKITIELCAFEGVDLRYAQQMVAIVSSRLSPGKDAPGLKAFHITKSQFAPLQADGHPSTNIESNVKFMSEVRQIIEDGIDAKYRFRWIEEKSEDALMFSLLCKVRSRSR</sequence>
<dbReference type="InterPro" id="IPR032675">
    <property type="entry name" value="LRR_dom_sf"/>
</dbReference>
<protein>
    <submittedName>
        <fullName evidence="1">Uncharacterized protein</fullName>
    </submittedName>
</protein>
<keyword evidence="2" id="KW-1185">Reference proteome</keyword>